<protein>
    <submittedName>
        <fullName evidence="1">Uncharacterized protein</fullName>
    </submittedName>
</protein>
<dbReference type="AlphaFoldDB" id="E6KW18"/>
<dbReference type="HOGENOM" id="CLU_3131504_0_0_6"/>
<evidence type="ECO:0000313" key="1">
    <source>
        <dbReference type="EMBL" id="EFU68477.1"/>
    </source>
</evidence>
<reference evidence="1 2" key="1">
    <citation type="submission" date="2010-12" db="EMBL/GenBank/DDBJ databases">
        <authorList>
            <person name="Muzny D."/>
            <person name="Qin X."/>
            <person name="Deng J."/>
            <person name="Jiang H."/>
            <person name="Liu Y."/>
            <person name="Qu J."/>
            <person name="Song X.-Z."/>
            <person name="Zhang L."/>
            <person name="Thornton R."/>
            <person name="Coyle M."/>
            <person name="Francisco L."/>
            <person name="Jackson L."/>
            <person name="Javaid M."/>
            <person name="Korchina V."/>
            <person name="Kovar C."/>
            <person name="Mata R."/>
            <person name="Mathew T."/>
            <person name="Ngo R."/>
            <person name="Nguyen L."/>
            <person name="Nguyen N."/>
            <person name="Okwuonu G."/>
            <person name="Ongeri F."/>
            <person name="Pham C."/>
            <person name="Simmons D."/>
            <person name="Wilczek-Boney K."/>
            <person name="Hale W."/>
            <person name="Jakkamsetti A."/>
            <person name="Pham P."/>
            <person name="Ruth R."/>
            <person name="San Lucas F."/>
            <person name="Warren J."/>
            <person name="Zhang J."/>
            <person name="Zhao Z."/>
            <person name="Zhou C."/>
            <person name="Zhu D."/>
            <person name="Lee S."/>
            <person name="Bess C."/>
            <person name="Blankenburg K."/>
            <person name="Forbes L."/>
            <person name="Fu Q."/>
            <person name="Gubbala S."/>
            <person name="Hirani K."/>
            <person name="Jayaseelan J.C."/>
            <person name="Lara F."/>
            <person name="Munidasa M."/>
            <person name="Palculict T."/>
            <person name="Patil S."/>
            <person name="Pu L.-L."/>
            <person name="Saada N."/>
            <person name="Tang L."/>
            <person name="Weissenberger G."/>
            <person name="Zhu Y."/>
            <person name="Hemphill L."/>
            <person name="Shang Y."/>
            <person name="Youmans B."/>
            <person name="Ayvaz T."/>
            <person name="Ross M."/>
            <person name="Santibanez J."/>
            <person name="Aqrawi P."/>
            <person name="Gross S."/>
            <person name="Joshi V."/>
            <person name="Fowler G."/>
            <person name="Nazareth L."/>
            <person name="Reid J."/>
            <person name="Worley K."/>
            <person name="Petrosino J."/>
            <person name="Highlander S."/>
            <person name="Gibbs R."/>
        </authorList>
    </citation>
    <scope>NUCLEOTIDE SEQUENCE [LARGE SCALE GENOMIC DNA]</scope>
    <source>
        <strain evidence="1 2">ATCC 33393</strain>
    </source>
</reference>
<name>E6KW18_9PAST</name>
<proteinExistence type="predicted"/>
<keyword evidence="2" id="KW-1185">Reference proteome</keyword>
<organism evidence="1 2">
    <name type="scientific">Aggregatibacter segnis ATCC 33393</name>
    <dbReference type="NCBI Taxonomy" id="888057"/>
    <lineage>
        <taxon>Bacteria</taxon>
        <taxon>Pseudomonadati</taxon>
        <taxon>Pseudomonadota</taxon>
        <taxon>Gammaproteobacteria</taxon>
        <taxon>Pasteurellales</taxon>
        <taxon>Pasteurellaceae</taxon>
        <taxon>Aggregatibacter</taxon>
    </lineage>
</organism>
<sequence>MLDFHRTFEKSTVWIKINFRPRDYLKIIILAIKFCDFLLNLADLHFFER</sequence>
<dbReference type="Proteomes" id="UP000032871">
    <property type="component" value="Unassembled WGS sequence"/>
</dbReference>
<comment type="caution">
    <text evidence="1">The sequence shown here is derived from an EMBL/GenBank/DDBJ whole genome shotgun (WGS) entry which is preliminary data.</text>
</comment>
<dbReference type="EMBL" id="AEPS01000002">
    <property type="protein sequence ID" value="EFU68477.1"/>
    <property type="molecule type" value="Genomic_DNA"/>
</dbReference>
<accession>E6KW18</accession>
<evidence type="ECO:0000313" key="2">
    <source>
        <dbReference type="Proteomes" id="UP000032871"/>
    </source>
</evidence>
<gene>
    <name evidence="1" type="ORF">HMPREF9064_0350</name>
</gene>